<dbReference type="CDD" id="cd09917">
    <property type="entry name" value="F-box_SF"/>
    <property type="match status" value="1"/>
</dbReference>
<dbReference type="InterPro" id="IPR056867">
    <property type="entry name" value="LRR_15"/>
</dbReference>
<dbReference type="SUPFAM" id="SSF52047">
    <property type="entry name" value="RNI-like"/>
    <property type="match status" value="1"/>
</dbReference>
<dbReference type="SUPFAM" id="SSF81383">
    <property type="entry name" value="F-box domain"/>
    <property type="match status" value="1"/>
</dbReference>
<feature type="domain" description="Leucine-rich repeat" evidence="1">
    <location>
        <begin position="68"/>
        <end position="434"/>
    </location>
</feature>
<evidence type="ECO:0000313" key="3">
    <source>
        <dbReference type="Proteomes" id="UP000018001"/>
    </source>
</evidence>
<dbReference type="AlphaFoldDB" id="V5G2R1"/>
<keyword evidence="3" id="KW-1185">Reference proteome</keyword>
<gene>
    <name evidence="2" type="ORF">PVAR5_3791</name>
</gene>
<accession>V5G2R1</accession>
<dbReference type="Proteomes" id="UP000018001">
    <property type="component" value="Unassembled WGS sequence"/>
</dbReference>
<reference evidence="3" key="1">
    <citation type="journal article" date="2014" name="Genome Announc.">
        <title>Draft genome sequence of the formaldehyde-resistant fungus Byssochlamys spectabilis No. 5 (anamorph Paecilomyces variotii No. 5) (NBRC109023).</title>
        <authorList>
            <person name="Oka T."/>
            <person name="Ekino K."/>
            <person name="Fukuda K."/>
            <person name="Nomura Y."/>
        </authorList>
    </citation>
    <scope>NUCLEOTIDE SEQUENCE [LARGE SCALE GENOMIC DNA]</scope>
    <source>
        <strain evidence="3">No. 5 / NBRC 109023</strain>
    </source>
</reference>
<dbReference type="Pfam" id="PF24969">
    <property type="entry name" value="LRR_15"/>
    <property type="match status" value="1"/>
</dbReference>
<evidence type="ECO:0000313" key="2">
    <source>
        <dbReference type="EMBL" id="GAD95152.1"/>
    </source>
</evidence>
<dbReference type="eggNOG" id="ENOG502SZXU">
    <property type="taxonomic scope" value="Eukaryota"/>
</dbReference>
<comment type="caution">
    <text evidence="2">The sequence shown here is derived from an EMBL/GenBank/DDBJ whole genome shotgun (WGS) entry which is preliminary data.</text>
</comment>
<organism evidence="2 3">
    <name type="scientific">Byssochlamys spectabilis (strain No. 5 / NBRC 109023)</name>
    <name type="common">Paecilomyces variotii</name>
    <dbReference type="NCBI Taxonomy" id="1356009"/>
    <lineage>
        <taxon>Eukaryota</taxon>
        <taxon>Fungi</taxon>
        <taxon>Dikarya</taxon>
        <taxon>Ascomycota</taxon>
        <taxon>Pezizomycotina</taxon>
        <taxon>Eurotiomycetes</taxon>
        <taxon>Eurotiomycetidae</taxon>
        <taxon>Eurotiales</taxon>
        <taxon>Thermoascaceae</taxon>
        <taxon>Paecilomyces</taxon>
    </lineage>
</organism>
<evidence type="ECO:0000259" key="1">
    <source>
        <dbReference type="Pfam" id="PF24969"/>
    </source>
</evidence>
<dbReference type="EMBL" id="BAUL01000116">
    <property type="protein sequence ID" value="GAD95152.1"/>
    <property type="molecule type" value="Genomic_DNA"/>
</dbReference>
<name>V5G2R1_BYSSN</name>
<dbReference type="OrthoDB" id="2520703at2759"/>
<dbReference type="InParanoid" id="V5G2R1"/>
<sequence length="477" mass="54788">MGPPTLISALPPEIIIHTSQNLHNRDDLLNFSYTCRYLYDLLSPQVYHEPVTTLDDFSLGEIHRAASFVQTILRRPNLARSVQHLRIKLDRSDLRGDVACTLHPDLEYDHTLIGDAVKATAVSIQERKDWEIDIAAGNCDAWLALLFPVLSNLKTLVFIFSSKTRFITRMLERAIYGQRPFVTQNPLSSLNEVTALWYIDISVYDDNNNIIGYPSSEKTLDVTLFAKLPALQTLRGRQLTLPVHGPDQISHQLQPDSSPITTLSISSSISEDGILGLIKACKTVKYLRYTEYGDRNGFHADSFRRSLPLTKESLEELWIDYGDHTYPYLDAENNWLGSFHDFSRLRKLHIRLANLFSWRPSTASHARTTPKQRLTSLLPPAIETLCITECMGEQGQALVSQLEDLISNKQTYVSRLSQLEIYIDFMIEPDTRDHLKSLCEEEQVDFAIRRWWDPTDMKYPSRDDGYILQDTFWCFDR</sequence>
<dbReference type="InterPro" id="IPR036047">
    <property type="entry name" value="F-box-like_dom_sf"/>
</dbReference>
<proteinExistence type="predicted"/>
<dbReference type="HOGENOM" id="CLU_041313_0_0_1"/>
<protein>
    <recommendedName>
        <fullName evidence="1">Leucine-rich repeat domain-containing protein</fullName>
    </recommendedName>
</protein>